<dbReference type="InterPro" id="IPR056924">
    <property type="entry name" value="SH3_Tf2-1"/>
</dbReference>
<reference evidence="2" key="1">
    <citation type="submission" date="2025-08" db="UniProtKB">
        <authorList>
            <consortium name="RefSeq"/>
        </authorList>
    </citation>
    <scope>IDENTIFICATION</scope>
</reference>
<dbReference type="PaxDb" id="4097-A0A1S4D3Z2"/>
<feature type="domain" description="Tf2-1-like SH3-like" evidence="1">
    <location>
        <begin position="4"/>
        <end position="68"/>
    </location>
</feature>
<organism evidence="2">
    <name type="scientific">Nicotiana tabacum</name>
    <name type="common">Common tobacco</name>
    <dbReference type="NCBI Taxonomy" id="4097"/>
    <lineage>
        <taxon>Eukaryota</taxon>
        <taxon>Viridiplantae</taxon>
        <taxon>Streptophyta</taxon>
        <taxon>Embryophyta</taxon>
        <taxon>Tracheophyta</taxon>
        <taxon>Spermatophyta</taxon>
        <taxon>Magnoliopsida</taxon>
        <taxon>eudicotyledons</taxon>
        <taxon>Gunneridae</taxon>
        <taxon>Pentapetalae</taxon>
        <taxon>asterids</taxon>
        <taxon>lamiids</taxon>
        <taxon>Solanales</taxon>
        <taxon>Solanaceae</taxon>
        <taxon>Nicotianoideae</taxon>
        <taxon>Nicotianeae</taxon>
        <taxon>Nicotiana</taxon>
    </lineage>
</organism>
<dbReference type="PANTHER" id="PTHR46148:SF60">
    <property type="entry name" value="CHROMO DOMAIN-CONTAINING PROTEIN"/>
    <property type="match status" value="1"/>
</dbReference>
<evidence type="ECO:0000259" key="1">
    <source>
        <dbReference type="Pfam" id="PF24626"/>
    </source>
</evidence>
<accession>A0A1S4D3Z2</accession>
<dbReference type="KEGG" id="nta:107825737"/>
<name>A0A1S4D3Z2_TOBAC</name>
<dbReference type="RefSeq" id="XP_016508132.1">
    <property type="nucleotide sequence ID" value="XM_016652646.1"/>
</dbReference>
<dbReference type="OrthoDB" id="1939135at2759"/>
<dbReference type="AlphaFoldDB" id="A0A1S4D3Z2"/>
<dbReference type="Pfam" id="PF24626">
    <property type="entry name" value="SH3_Tf2-1"/>
    <property type="match status" value="1"/>
</dbReference>
<proteinExistence type="predicted"/>
<dbReference type="PANTHER" id="PTHR46148">
    <property type="entry name" value="CHROMO DOMAIN-CONTAINING PROTEIN"/>
    <property type="match status" value="1"/>
</dbReference>
<protein>
    <recommendedName>
        <fullName evidence="1">Tf2-1-like SH3-like domain-containing protein</fullName>
    </recommendedName>
</protein>
<sequence length="152" mass="17098">MVDEKVLLKVLAMKCIIRFEKRGKLSPRFIGPFEVLEQVGEVAYTLALPPSISGVHPVFHGSMLRRYHTDRSHVLDYNAAHLDESLGYEEEPVVIVDKQEELAGVKTSRTWLGNRKHRGLEVEDISNKTWGTEIGISRGHSGALPHLLETLC</sequence>
<gene>
    <name evidence="2" type="primary">LOC107825737</name>
</gene>
<evidence type="ECO:0000313" key="2">
    <source>
        <dbReference type="RefSeq" id="XP_016508132.1"/>
    </source>
</evidence>